<feature type="chain" id="PRO_5008100673" evidence="1">
    <location>
        <begin position="23"/>
        <end position="571"/>
    </location>
</feature>
<organism evidence="3 4">
    <name type="scientific">Pedobacter psychrophilus</name>
    <dbReference type="NCBI Taxonomy" id="1826909"/>
    <lineage>
        <taxon>Bacteria</taxon>
        <taxon>Pseudomonadati</taxon>
        <taxon>Bacteroidota</taxon>
        <taxon>Sphingobacteriia</taxon>
        <taxon>Sphingobacteriales</taxon>
        <taxon>Sphingobacteriaceae</taxon>
        <taxon>Pedobacter</taxon>
    </lineage>
</organism>
<evidence type="ECO:0000256" key="1">
    <source>
        <dbReference type="SAM" id="SignalP"/>
    </source>
</evidence>
<feature type="signal peptide" evidence="1">
    <location>
        <begin position="1"/>
        <end position="22"/>
    </location>
</feature>
<dbReference type="AlphaFoldDB" id="A0A179DMR2"/>
<dbReference type="InterPro" id="IPR011055">
    <property type="entry name" value="Dup_hybrid_motif"/>
</dbReference>
<keyword evidence="4" id="KW-1185">Reference proteome</keyword>
<dbReference type="Proteomes" id="UP000078459">
    <property type="component" value="Unassembled WGS sequence"/>
</dbReference>
<comment type="caution">
    <text evidence="3">The sequence shown here is derived from an EMBL/GenBank/DDBJ whole genome shotgun (WGS) entry which is preliminary data.</text>
</comment>
<dbReference type="GO" id="GO:0004222">
    <property type="term" value="F:metalloendopeptidase activity"/>
    <property type="evidence" value="ECO:0007669"/>
    <property type="project" value="TreeGrafter"/>
</dbReference>
<dbReference type="InterPro" id="IPR050570">
    <property type="entry name" value="Cell_wall_metabolism_enzyme"/>
</dbReference>
<evidence type="ECO:0000259" key="2">
    <source>
        <dbReference type="Pfam" id="PF01551"/>
    </source>
</evidence>
<dbReference type="RefSeq" id="WP_068821114.1">
    <property type="nucleotide sequence ID" value="NZ_LWHJ01000011.1"/>
</dbReference>
<dbReference type="EMBL" id="LWHJ01000011">
    <property type="protein sequence ID" value="OAQ42082.1"/>
    <property type="molecule type" value="Genomic_DNA"/>
</dbReference>
<accession>A0A179DMR2</accession>
<dbReference type="OrthoDB" id="9810477at2"/>
<dbReference type="Pfam" id="PF01551">
    <property type="entry name" value="Peptidase_M23"/>
    <property type="match status" value="1"/>
</dbReference>
<dbReference type="STRING" id="1826909.A5893_02915"/>
<reference evidence="3 4" key="2">
    <citation type="submission" date="2016-06" db="EMBL/GenBank/DDBJ databases">
        <title>Pedobacter psychrophilus sp. nov., isolated from Antarctic fragmentary rock.</title>
        <authorList>
            <person name="Svec P."/>
        </authorList>
    </citation>
    <scope>NUCLEOTIDE SEQUENCE [LARGE SCALE GENOMIC DNA]</scope>
    <source>
        <strain evidence="3 4">CCM 8644</strain>
    </source>
</reference>
<dbReference type="SUPFAM" id="SSF51261">
    <property type="entry name" value="Duplicated hybrid motif"/>
    <property type="match status" value="1"/>
</dbReference>
<keyword evidence="1" id="KW-0732">Signal</keyword>
<dbReference type="Gene3D" id="2.70.70.10">
    <property type="entry name" value="Glucose Permease (Domain IIA)"/>
    <property type="match status" value="1"/>
</dbReference>
<sequence length="571" mass="64152">MNLLKKTLFLFSILLIHKNLIAQINSVPAISKDYFINPLDIKLYLAGSFGEIRPNHFHSGIDIKTNQREGYPVYAVADGYISRTRVQIGGFGNALYINHPNGLTSVYGHLKKFNPLIAQVVKNNQYREHSFTQDLMLTPIEIPVRKGDVIAWSGNTGGSAGPHLHFELRNTKTEETINPLSLGIEIPDHIAPHISSLYLYQTEDKPFDDLTPKQAFTIYGGNGNYNLGKNATISVNGQIGLGISTYDQFDGASNKNGLFSITIKLDDSIIYQTAISKFSFDNTRAVNAYIDYAYKLKSGITVQKGFASQNPKVKFYNTLVDDGFIKLIDNELHTVDYILKDIAGNITTLSFKLKNNPSLALKNSSKQNGIKMFCAEDNTFKNDELRLSFPKGILYNDLNFLFSESAKTSYSVSKIYKIHNKYTPVHDVYELSIKPDSALKNLDKLVIFNTVYGYQGGEFKDGYVTANPKVLGDFYLRYDSIAPTITPVNVREGVNLSTQNQIVVRIGDNLSGIKSFNGYIDGEWVLMEYDFKTGRLWHDLDKNLKSGKHTFSLLVSDNKDNKNLYSISFIR</sequence>
<gene>
    <name evidence="3" type="ORF">A5893_02915</name>
</gene>
<reference evidence="3 4" key="1">
    <citation type="submission" date="2016-04" db="EMBL/GenBank/DDBJ databases">
        <authorList>
            <person name="Evans L.H."/>
            <person name="Alamgir A."/>
            <person name="Owens N."/>
            <person name="Weber N.D."/>
            <person name="Virtaneva K."/>
            <person name="Barbian K."/>
            <person name="Babar A."/>
            <person name="Rosenke K."/>
        </authorList>
    </citation>
    <scope>NUCLEOTIDE SEQUENCE [LARGE SCALE GENOMIC DNA]</scope>
    <source>
        <strain evidence="3 4">CCM 8644</strain>
    </source>
</reference>
<proteinExistence type="predicted"/>
<dbReference type="PANTHER" id="PTHR21666">
    <property type="entry name" value="PEPTIDASE-RELATED"/>
    <property type="match status" value="1"/>
</dbReference>
<dbReference type="PANTHER" id="PTHR21666:SF285">
    <property type="entry name" value="M23 FAMILY METALLOPEPTIDASE"/>
    <property type="match status" value="1"/>
</dbReference>
<evidence type="ECO:0000313" key="4">
    <source>
        <dbReference type="Proteomes" id="UP000078459"/>
    </source>
</evidence>
<dbReference type="InterPro" id="IPR016047">
    <property type="entry name" value="M23ase_b-sheet_dom"/>
</dbReference>
<feature type="domain" description="M23ase beta-sheet core" evidence="2">
    <location>
        <begin position="57"/>
        <end position="125"/>
    </location>
</feature>
<name>A0A179DMR2_9SPHI</name>
<protein>
    <submittedName>
        <fullName evidence="3">Peptidase M23</fullName>
    </submittedName>
</protein>
<evidence type="ECO:0000313" key="3">
    <source>
        <dbReference type="EMBL" id="OAQ42082.1"/>
    </source>
</evidence>
<dbReference type="CDD" id="cd12797">
    <property type="entry name" value="M23_peptidase"/>
    <property type="match status" value="1"/>
</dbReference>